<accession>A0ACC2ITS7</accession>
<dbReference type="EMBL" id="JAPHNI010000018">
    <property type="protein sequence ID" value="KAJ8118468.1"/>
    <property type="molecule type" value="Genomic_DNA"/>
</dbReference>
<name>A0ACC2ITS7_9PLEO</name>
<evidence type="ECO:0000313" key="2">
    <source>
        <dbReference type="Proteomes" id="UP001153331"/>
    </source>
</evidence>
<dbReference type="Proteomes" id="UP001153331">
    <property type="component" value="Unassembled WGS sequence"/>
</dbReference>
<protein>
    <submittedName>
        <fullName evidence="1">Uncharacterized protein</fullName>
    </submittedName>
</protein>
<evidence type="ECO:0000313" key="1">
    <source>
        <dbReference type="EMBL" id="KAJ8118468.1"/>
    </source>
</evidence>
<gene>
    <name evidence="1" type="ORF">OPT61_g548</name>
</gene>
<comment type="caution">
    <text evidence="1">The sequence shown here is derived from an EMBL/GenBank/DDBJ whole genome shotgun (WGS) entry which is preliminary data.</text>
</comment>
<proteinExistence type="predicted"/>
<organism evidence="1 2">
    <name type="scientific">Boeremia exigua</name>
    <dbReference type="NCBI Taxonomy" id="749465"/>
    <lineage>
        <taxon>Eukaryota</taxon>
        <taxon>Fungi</taxon>
        <taxon>Dikarya</taxon>
        <taxon>Ascomycota</taxon>
        <taxon>Pezizomycotina</taxon>
        <taxon>Dothideomycetes</taxon>
        <taxon>Pleosporomycetidae</taxon>
        <taxon>Pleosporales</taxon>
        <taxon>Pleosporineae</taxon>
        <taxon>Didymellaceae</taxon>
        <taxon>Boeremia</taxon>
    </lineage>
</organism>
<keyword evidence="2" id="KW-1185">Reference proteome</keyword>
<reference evidence="1" key="1">
    <citation type="submission" date="2022-11" db="EMBL/GenBank/DDBJ databases">
        <title>Genome Sequence of Boeremia exigua.</title>
        <authorList>
            <person name="Buettner E."/>
        </authorList>
    </citation>
    <scope>NUCLEOTIDE SEQUENCE</scope>
    <source>
        <strain evidence="1">CU02</strain>
    </source>
</reference>
<sequence>MMQASRSRKQLESEWKTSRDNLAQKSEVDLERMWADAKKRFYDKTGKIIDDSSFDTRMSEEVNRILNIEDAEEDKADIEEHRSHFSKAYVKKVFKNAKKVFVTVFKVIWKFADFFMPMATSIPFIGSGVTLMTKAIELLIITTKDYREIFAKASELFEQVGFFSMRFEMLIQAQQAGAQLHRKFVQFLNVIIAHTIDCVALFVNITNESERKAGSFTDRIKHAALVTEQFFNTMGSNDDKGVGQHLDKLRSLVEEEHRLSSALVLATVLKIQTDVTAVRGGVETITDQLHTMRDMVGPSKIEQLQKLLHIDSETWKTRFRDCADRRISGTGEWLMQHELLMAWISSSAADSRILAIEAASNTGKTYLATAAIDHLGKHATQSGARATVAFYLFDQTSRQLTAGDVVRAIVYQLCAQDDRFCDITFPIIQQTSQDTLSSKALWKQLVLDVIPNIAHFRSYIVLDGLDLMDERRFAELCDVLAESDAGCQALRFLLTGNDFCLGTVTERTLYSVAKVSLDHTYPNSKDFMLVASAYLADCALFSKRTESDALLHYKTSVSERLVQMVSGDYYVLLSCIGDLRRARSQDEVERALRTANKKRQDAIQRNLSSLVELISNDQLLQLKRILHLLAVLHRLGVAMPHLSAVEQVLRTEFPLQKSDIESTYFSLLTLNDRNHLSLATNEIAEYLLVDSQDSEVTHAQALHRSGRNGQLEAIQQFLTATFTQEALKAQGFDNDFFETRQRLSNLSQFVIDCDRAMANMVALLVEGLAYGDRGYKSANAVPALARELLPKILCRLKFDRLDDNEKFNVGLSLSKLFLAEDMLDKLLPFESQEQTTATWGEDNRYFEALFRLLNHPSMTERSRLITYGSASNLITQEVHSANDLKIIMSRMIARRWLQSKSFWTYKAIKHMFHWFSTLPELELKYGDGEERGFDETRIQGWFTPSNWRKIRAWAIANFEDPDQTDLDIQTAAVLCAFGDRSSTPIYLLDQYAETNWRAAVWLAEARSMKNQMKEAYSSVHQSLELMLEQNPAQGSIVRAIDSMLEWMGHWPDLSKNWWIREKAVEFNTLRPGILSHKMLSDTLEIAVRVKGNDGGFGFFQSFYVSDKRCLLETFVHQSSHTVMHVALSRTIINDSDGTRLFTLIDLYRNSMALCGATGALSEQQAHIAKLRLGFWLGRLNFLCSAQSKLAEAICVWETLIEGFLQSPAVAEVEIMLPVITHLCSAYIRKVLADVESSSVDSIVAKVNSLLEAADFSQDALTLKLRFRVRLCLARIYAARGNSAGAVSILNESATYAFTMISQRNNRPLSSIGWFYLASILTALNQNHAAWAWSKVRLHQQDRWESYEGYKRASAGENDPPLDDLLHDKVDTIKKGEEHAFWDGQNINSITLNRCDDQYLPSYVSMACDGRSCSPNSAQTHCLPLQIPAQYTVPNGAFPPAQGRYNGGWPRRSFWVCRDCVSTKLCVTCYEGLKQGTLPLMGCHAGHEGVFVEGFDTCGFPYEISNEDMAVVEEIKKTFGTERQ</sequence>